<accession>A0A7C9TNP3</accession>
<gene>
    <name evidence="1" type="ORF">G3A44_23205</name>
</gene>
<dbReference type="RefSeq" id="WP_163460116.1">
    <property type="nucleotide sequence ID" value="NZ_JAAGOH010000089.1"/>
</dbReference>
<evidence type="ECO:0000313" key="1">
    <source>
        <dbReference type="EMBL" id="NDY94103.1"/>
    </source>
</evidence>
<feature type="non-terminal residue" evidence="1">
    <location>
        <position position="1"/>
    </location>
</feature>
<sequence>APAFAATGVSANMELDTGVQNIKSTGAKGSYQAGRVEVNFTGRAEGNGGFIAGKASAILSKGGAASTDDAWVQLGSSAFDVKLGRFEAADLYPTPADAARIGGFYQTNALRGRMGDRTHAAATFALGTGLSLELGLVDIKDTGVSGGSKGLRPVLSYASGPLSLRVGLESGKTQDGADEANFSGAGAALGYAVDAGLSLRAAVSSGTAKFAAGDQKRSAALLGVSAGGLNLSVESAKTGDTKYQGAFGGYTFGLFDIKGASMTPSFGTQSTDDGTAKVT</sequence>
<comment type="caution">
    <text evidence="1">The sequence shown here is derived from an EMBL/GenBank/DDBJ whole genome shotgun (WGS) entry which is preliminary data.</text>
</comment>
<organism evidence="1 2">
    <name type="scientific">Ideonella livida</name>
    <dbReference type="NCBI Taxonomy" id="2707176"/>
    <lineage>
        <taxon>Bacteria</taxon>
        <taxon>Pseudomonadati</taxon>
        <taxon>Pseudomonadota</taxon>
        <taxon>Betaproteobacteria</taxon>
        <taxon>Burkholderiales</taxon>
        <taxon>Sphaerotilaceae</taxon>
        <taxon>Ideonella</taxon>
    </lineage>
</organism>
<evidence type="ECO:0008006" key="3">
    <source>
        <dbReference type="Google" id="ProtNLM"/>
    </source>
</evidence>
<dbReference type="AlphaFoldDB" id="A0A7C9TNP3"/>
<keyword evidence="2" id="KW-1185">Reference proteome</keyword>
<dbReference type="EMBL" id="JAAGOH010000089">
    <property type="protein sequence ID" value="NDY94103.1"/>
    <property type="molecule type" value="Genomic_DNA"/>
</dbReference>
<evidence type="ECO:0000313" key="2">
    <source>
        <dbReference type="Proteomes" id="UP000484255"/>
    </source>
</evidence>
<dbReference type="SUPFAM" id="SSF56935">
    <property type="entry name" value="Porins"/>
    <property type="match status" value="1"/>
</dbReference>
<feature type="non-terminal residue" evidence="1">
    <location>
        <position position="279"/>
    </location>
</feature>
<proteinExistence type="predicted"/>
<reference evidence="1 2" key="1">
    <citation type="submission" date="2020-02" db="EMBL/GenBank/DDBJ databases">
        <title>Ideonella bacterium strain TBM-1.</title>
        <authorList>
            <person name="Chen W.-M."/>
        </authorList>
    </citation>
    <scope>NUCLEOTIDE SEQUENCE [LARGE SCALE GENOMIC DNA]</scope>
    <source>
        <strain evidence="1 2">TBM-1</strain>
    </source>
</reference>
<dbReference type="Proteomes" id="UP000484255">
    <property type="component" value="Unassembled WGS sequence"/>
</dbReference>
<name>A0A7C9TNP3_9BURK</name>
<protein>
    <recommendedName>
        <fullName evidence="3">Porin</fullName>
    </recommendedName>
</protein>